<evidence type="ECO:0000313" key="2">
    <source>
        <dbReference type="EMBL" id="KGF64201.1"/>
    </source>
</evidence>
<evidence type="ECO:0008006" key="4">
    <source>
        <dbReference type="Google" id="ProtNLM"/>
    </source>
</evidence>
<dbReference type="AlphaFoldDB" id="A0A9X0JIS8"/>
<dbReference type="Proteomes" id="UP000029719">
    <property type="component" value="Unassembled WGS sequence"/>
</dbReference>
<reference evidence="2 3" key="1">
    <citation type="submission" date="2014-09" db="EMBL/GenBank/DDBJ databases">
        <title>Genome sequence of Pseudomonas lutea strain DSM 17257T.</title>
        <authorList>
            <person name="Kwak Y."/>
            <person name="Shin J.-H."/>
        </authorList>
    </citation>
    <scope>NUCLEOTIDE SEQUENCE [LARGE SCALE GENOMIC DNA]</scope>
    <source>
        <strain evidence="2 3">DSM 17257</strain>
    </source>
</reference>
<dbReference type="InterPro" id="IPR021268">
    <property type="entry name" value="DUF2845"/>
</dbReference>
<protein>
    <recommendedName>
        <fullName evidence="4">DUF2845 domain-containing protein</fullName>
    </recommendedName>
</protein>
<gene>
    <name evidence="2" type="ORF">LT42_20250</name>
</gene>
<feature type="signal peptide" evidence="1">
    <location>
        <begin position="1"/>
        <end position="22"/>
    </location>
</feature>
<dbReference type="EMBL" id="JRMB01000002">
    <property type="protein sequence ID" value="KGF64201.1"/>
    <property type="molecule type" value="Genomic_DNA"/>
</dbReference>
<name>A0A9X0JIS8_9PSED</name>
<keyword evidence="1" id="KW-0732">Signal</keyword>
<feature type="chain" id="PRO_5040822069" description="DUF2845 domain-containing protein" evidence="1">
    <location>
        <begin position="23"/>
        <end position="101"/>
    </location>
</feature>
<accession>A0A9X0JIS8</accession>
<evidence type="ECO:0000313" key="3">
    <source>
        <dbReference type="Proteomes" id="UP000029719"/>
    </source>
</evidence>
<evidence type="ECO:0000256" key="1">
    <source>
        <dbReference type="SAM" id="SignalP"/>
    </source>
</evidence>
<proteinExistence type="predicted"/>
<comment type="caution">
    <text evidence="2">The sequence shown here is derived from an EMBL/GenBank/DDBJ whole genome shotgun (WGS) entry which is preliminary data.</text>
</comment>
<dbReference type="RefSeq" id="WP_037016645.1">
    <property type="nucleotide sequence ID" value="NZ_JRMB01000002.1"/>
</dbReference>
<dbReference type="Pfam" id="PF11006">
    <property type="entry name" value="DUF2845"/>
    <property type="match status" value="1"/>
</dbReference>
<organism evidence="2 3">
    <name type="scientific">Pseudomonas lutea</name>
    <dbReference type="NCBI Taxonomy" id="243924"/>
    <lineage>
        <taxon>Bacteria</taxon>
        <taxon>Pseudomonadati</taxon>
        <taxon>Pseudomonadota</taxon>
        <taxon>Gammaproteobacteria</taxon>
        <taxon>Pseudomonadales</taxon>
        <taxon>Pseudomonadaceae</taxon>
        <taxon>Pseudomonas</taxon>
    </lineage>
</organism>
<sequence>MTGPKLMLIALATLLYVGNASATMRCGTALISLGDTADVVRQKCGAPDSSVDQLPALTANGVPRLNAAKVSMWIYGPRNGARQHLRFIEDKLVDIDTKRDQ</sequence>